<dbReference type="InterPro" id="IPR017926">
    <property type="entry name" value="GATASE"/>
</dbReference>
<dbReference type="InterPro" id="IPR029062">
    <property type="entry name" value="Class_I_gatase-like"/>
</dbReference>
<feature type="domain" description="Glutamine amidotransferase" evidence="2">
    <location>
        <begin position="57"/>
        <end position="231"/>
    </location>
</feature>
<name>E1ZSP7_CHLVA</name>
<evidence type="ECO:0000313" key="4">
    <source>
        <dbReference type="Proteomes" id="UP000008141"/>
    </source>
</evidence>
<dbReference type="CDD" id="cd01741">
    <property type="entry name" value="GATase1_1"/>
    <property type="match status" value="1"/>
</dbReference>
<reference evidence="3 4" key="1">
    <citation type="journal article" date="2010" name="Plant Cell">
        <title>The Chlorella variabilis NC64A genome reveals adaptation to photosymbiosis, coevolution with viruses, and cryptic sex.</title>
        <authorList>
            <person name="Blanc G."/>
            <person name="Duncan G."/>
            <person name="Agarkova I."/>
            <person name="Borodovsky M."/>
            <person name="Gurnon J."/>
            <person name="Kuo A."/>
            <person name="Lindquist E."/>
            <person name="Lucas S."/>
            <person name="Pangilinan J."/>
            <person name="Polle J."/>
            <person name="Salamov A."/>
            <person name="Terry A."/>
            <person name="Yamada T."/>
            <person name="Dunigan D.D."/>
            <person name="Grigoriev I.V."/>
            <person name="Claverie J.M."/>
            <person name="Van Etten J.L."/>
        </authorList>
    </citation>
    <scope>NUCLEOTIDE SEQUENCE [LARGE SCALE GENOMIC DNA]</scope>
    <source>
        <strain evidence="3 4">NC64A</strain>
    </source>
</reference>
<accession>E1ZSP7</accession>
<dbReference type="SUPFAM" id="SSF52317">
    <property type="entry name" value="Class I glutamine amidotransferase-like"/>
    <property type="match status" value="1"/>
</dbReference>
<dbReference type="Gene3D" id="3.40.50.880">
    <property type="match status" value="1"/>
</dbReference>
<dbReference type="PROSITE" id="PS51273">
    <property type="entry name" value="GATASE_TYPE_1"/>
    <property type="match status" value="1"/>
</dbReference>
<dbReference type="Proteomes" id="UP000008141">
    <property type="component" value="Unassembled WGS sequence"/>
</dbReference>
<protein>
    <recommendedName>
        <fullName evidence="2">Glutamine amidotransferase domain-containing protein</fullName>
    </recommendedName>
</protein>
<proteinExistence type="inferred from homology"/>
<comment type="similarity">
    <text evidence="1">Belongs to the peptidase C26 family.</text>
</comment>
<dbReference type="InParanoid" id="E1ZSP7"/>
<dbReference type="GO" id="GO:0005829">
    <property type="term" value="C:cytosol"/>
    <property type="evidence" value="ECO:0007669"/>
    <property type="project" value="TreeGrafter"/>
</dbReference>
<dbReference type="GeneID" id="17350598"/>
<dbReference type="OrthoDB" id="92161at2759"/>
<evidence type="ECO:0000313" key="3">
    <source>
        <dbReference type="EMBL" id="EFN51189.1"/>
    </source>
</evidence>
<dbReference type="eggNOG" id="KOG3179">
    <property type="taxonomic scope" value="Eukaryota"/>
</dbReference>
<gene>
    <name evidence="3" type="ORF">CHLNCDRAFT_141352</name>
</gene>
<dbReference type="PANTHER" id="PTHR42695:SF5">
    <property type="entry name" value="GLUTAMINE AMIDOTRANSFERASE YLR126C-RELATED"/>
    <property type="match status" value="1"/>
</dbReference>
<dbReference type="KEGG" id="cvr:CHLNCDRAFT_141352"/>
<dbReference type="InterPro" id="IPR044992">
    <property type="entry name" value="ChyE-like"/>
</dbReference>
<dbReference type="OMA" id="CEVEMFS"/>
<dbReference type="Pfam" id="PF00117">
    <property type="entry name" value="GATase"/>
    <property type="match status" value="1"/>
</dbReference>
<evidence type="ECO:0000259" key="2">
    <source>
        <dbReference type="Pfam" id="PF00117"/>
    </source>
</evidence>
<evidence type="ECO:0000256" key="1">
    <source>
        <dbReference type="ARBA" id="ARBA00011083"/>
    </source>
</evidence>
<sequence length="281" mass="31575">MARKFAILVAGEPDQAVIDRKGTFEQMFLDLLRDEGRQEEEWQLFFAFQGQLPSEQELDALSGVVITGSVADAFGDEDWLRDLRRTVRAAMDQRKQVLGVCFGHQLVGVELGARVGRAGCWEVGAREVAAASGARRALQERGAGWAGLLPDRLCLHEFHQDQARRPLYRMMHRMMPLLRQTRTRRQRRWLWRGVLEVPQGATLLASSERCPVEMFAVGSHVLCIQGHPEFDGEVVRLLAQPRLEKMGAADVARMEESMAKLAVGEQAAQLQRLCRAFLKGG</sequence>
<dbReference type="RefSeq" id="XP_005843291.1">
    <property type="nucleotide sequence ID" value="XM_005843229.1"/>
</dbReference>
<dbReference type="AlphaFoldDB" id="E1ZSP7"/>
<organism evidence="4">
    <name type="scientific">Chlorella variabilis</name>
    <name type="common">Green alga</name>
    <dbReference type="NCBI Taxonomy" id="554065"/>
    <lineage>
        <taxon>Eukaryota</taxon>
        <taxon>Viridiplantae</taxon>
        <taxon>Chlorophyta</taxon>
        <taxon>core chlorophytes</taxon>
        <taxon>Trebouxiophyceae</taxon>
        <taxon>Chlorellales</taxon>
        <taxon>Chlorellaceae</taxon>
        <taxon>Chlorella clade</taxon>
        <taxon>Chlorella</taxon>
    </lineage>
</organism>
<dbReference type="FunCoup" id="E1ZSP7">
    <property type="interactions" value="512"/>
</dbReference>
<dbReference type="PANTHER" id="PTHR42695">
    <property type="entry name" value="GLUTAMINE AMIDOTRANSFERASE YLR126C-RELATED"/>
    <property type="match status" value="1"/>
</dbReference>
<dbReference type="EMBL" id="GL433867">
    <property type="protein sequence ID" value="EFN51189.1"/>
    <property type="molecule type" value="Genomic_DNA"/>
</dbReference>
<keyword evidence="4" id="KW-1185">Reference proteome</keyword>
<dbReference type="STRING" id="554065.E1ZSP7"/>